<dbReference type="Proteomes" id="UP000237000">
    <property type="component" value="Unassembled WGS sequence"/>
</dbReference>
<gene>
    <name evidence="1" type="ORF">TorRG33x02_356910</name>
</gene>
<dbReference type="InParanoid" id="A0A2P5A6B7"/>
<dbReference type="AlphaFoldDB" id="A0A2P5A6B7"/>
<name>A0A2P5A6B7_TREOI</name>
<dbReference type="EMBL" id="JXTC01001178">
    <property type="protein sequence ID" value="PON32059.1"/>
    <property type="molecule type" value="Genomic_DNA"/>
</dbReference>
<feature type="non-terminal residue" evidence="1">
    <location>
        <position position="1"/>
    </location>
</feature>
<sequence>AAFPNSLLPFRSVWIDLVQSGLVLSGLVWTRLWCGGRGVKREKKEIESKMLRIGGRRLSSVVAWRRPLQKLLHVGDSLSLSSLVFDFSPKASHPR</sequence>
<evidence type="ECO:0000313" key="2">
    <source>
        <dbReference type="Proteomes" id="UP000237000"/>
    </source>
</evidence>
<protein>
    <submittedName>
        <fullName evidence="1">Uncharacterized protein</fullName>
    </submittedName>
</protein>
<comment type="caution">
    <text evidence="1">The sequence shown here is derived from an EMBL/GenBank/DDBJ whole genome shotgun (WGS) entry which is preliminary data.</text>
</comment>
<organism evidence="1 2">
    <name type="scientific">Trema orientale</name>
    <name type="common">Charcoal tree</name>
    <name type="synonym">Celtis orientalis</name>
    <dbReference type="NCBI Taxonomy" id="63057"/>
    <lineage>
        <taxon>Eukaryota</taxon>
        <taxon>Viridiplantae</taxon>
        <taxon>Streptophyta</taxon>
        <taxon>Embryophyta</taxon>
        <taxon>Tracheophyta</taxon>
        <taxon>Spermatophyta</taxon>
        <taxon>Magnoliopsida</taxon>
        <taxon>eudicotyledons</taxon>
        <taxon>Gunneridae</taxon>
        <taxon>Pentapetalae</taxon>
        <taxon>rosids</taxon>
        <taxon>fabids</taxon>
        <taxon>Rosales</taxon>
        <taxon>Cannabaceae</taxon>
        <taxon>Trema</taxon>
    </lineage>
</organism>
<proteinExistence type="predicted"/>
<reference evidence="2" key="1">
    <citation type="submission" date="2016-06" db="EMBL/GenBank/DDBJ databases">
        <title>Parallel loss of symbiosis genes in relatives of nitrogen-fixing non-legume Parasponia.</title>
        <authorList>
            <person name="Van Velzen R."/>
            <person name="Holmer R."/>
            <person name="Bu F."/>
            <person name="Rutten L."/>
            <person name="Van Zeijl A."/>
            <person name="Liu W."/>
            <person name="Santuari L."/>
            <person name="Cao Q."/>
            <person name="Sharma T."/>
            <person name="Shen D."/>
            <person name="Roswanjaya Y."/>
            <person name="Wardhani T."/>
            <person name="Kalhor M.S."/>
            <person name="Jansen J."/>
            <person name="Van den Hoogen J."/>
            <person name="Gungor B."/>
            <person name="Hartog M."/>
            <person name="Hontelez J."/>
            <person name="Verver J."/>
            <person name="Yang W.-C."/>
            <person name="Schijlen E."/>
            <person name="Repin R."/>
            <person name="Schilthuizen M."/>
            <person name="Schranz E."/>
            <person name="Heidstra R."/>
            <person name="Miyata K."/>
            <person name="Fedorova E."/>
            <person name="Kohlen W."/>
            <person name="Bisseling T."/>
            <person name="Smit S."/>
            <person name="Geurts R."/>
        </authorList>
    </citation>
    <scope>NUCLEOTIDE SEQUENCE [LARGE SCALE GENOMIC DNA]</scope>
    <source>
        <strain evidence="2">cv. RG33-2</strain>
    </source>
</reference>
<accession>A0A2P5A6B7</accession>
<keyword evidence="2" id="KW-1185">Reference proteome</keyword>
<evidence type="ECO:0000313" key="1">
    <source>
        <dbReference type="EMBL" id="PON32059.1"/>
    </source>
</evidence>